<dbReference type="PANTHER" id="PTHR10170:SF10">
    <property type="entry name" value="HUNTINGTIN"/>
    <property type="match status" value="1"/>
</dbReference>
<dbReference type="Pfam" id="PF20927">
    <property type="entry name" value="Htt_C-HEAT"/>
    <property type="match status" value="2"/>
</dbReference>
<dbReference type="EMBL" id="JALNTZ010000008">
    <property type="protein sequence ID" value="KAJ3642623.1"/>
    <property type="molecule type" value="Genomic_DNA"/>
</dbReference>
<dbReference type="InterPro" id="IPR048411">
    <property type="entry name" value="Htt_N_HEAT_rpt-1"/>
</dbReference>
<dbReference type="Pfam" id="PF20926">
    <property type="entry name" value="Htt_N-HEAT_1"/>
    <property type="match status" value="1"/>
</dbReference>
<evidence type="ECO:0000313" key="10">
    <source>
        <dbReference type="Proteomes" id="UP001168821"/>
    </source>
</evidence>
<sequence>MATQEKLLKSLEILKNLSAPNQTFDASKKKDKIQHCHIVTEAISNSTIKIAPNFHTYLSITIEVLLQLCDDQESDVRMTAGDCLNRIIRAMNDGNIGKVQIELHKGIKRNGPARTLRAALKRFSQLAHLIRPHKGKPYVVNLYPTLIKVAERPEEQIHETLANSLSPIMTVLGCFSTEIEIKGLLKGFLKNISSPSAVIRRSATSCVMHVCLNCKKPRVFIMYVMNHLLDLLIPINENQSTHLILGVMTCLKNILTHLSDDKGDEGHKGDSLITVDKLLQVYELCLYYFSSKDHNVINAALETANTLFLNCPLDLKQVLVGDSGLDKSRINLPTSFSTSALRSPSQLSVATSGATEDLFVESELTDTLRSDIEKWIDESKLSVMNVTCAKNNDLEKSLSTDSKSSDIPLTQYESFEFKVSEYVPSKTHSIGDNLERLTLSDDSSDKSFSYNEEEKQSEPTQFQNISIGSFLDSDVSLVYCARLLCKLFLLSGQTGSYISDKSVRVSVKSLALSSLSSIVKIYPKVLMLIIPHLYYEQFHLKENSVTTKAIYYKKLYLSNLCDHSEGINLNKKHLVDNMPFPFSEIEQKSCDKIEFALSKIVTKLYHCLLTATSNYLIYGCIETLSLLSTAYPTTVYARSWNCCKLPTSTEKDKENSEVTLDLFNICVHLLSHSVLSYDLTCHLNLMNLSSNLYAGYSLCLLKPISEAEMSNKPWDMFSNPKFSKLTEHYLSHMIKLLNILHYVLEDVIPSQLQSKPVLSNLSASSPIKRRKSDLDKKVLSPSKTPEKEDKEKKDSLKPNTIGSFVHLPHYIKIYDIMRQAYTNYKVTLESESCEKFLGLLRQILHSFSVLMEVGTLVEFQGIAEEILSYFRFTFALEASATVECVQQLLKCLFGNNLTSNIGEVKLNCGHESPVEGHFHGFYYNVFQKSYDDVASCFNSFKNIHKVECDGDYTVMGYLHRKDVKPLISRSSDKILANYIRIFEPMVIKSLKHYTVTSDVRLQCKVLQLLNQLIQLRVNYCLLDSEQIFIGFVLKQFDYIEKGQISSANELIKKIFQFLVQLSHSKQHSKSIITIPKIIHLCDGLMASEQSPLTHCIPALEPIVENIFLTRNKSNTVDAKELETTRDVVLSMLLRLYEHHEVIDLIVLILDDSKYCNNSEKWLRWSTQVVDVVLPMLRQNKIRLDDIQSLISLRKLLFVLEPSVFDPVDAVILMVFQESLNYENWRPSFTRRLAKVLIAVLVISPLKEEILISKINELKADFAPGCVFENYVPKADPLNVLNSVDIFHDIPAEMIFVRYLFKILGLASRRCSEKPGDDFLVEEVSILLMYCVHIFQSGSHCKIAVYAISNTKAFHLDEISNSFLKVATEYPVLIFLWCYVLTLLNYNDHGFWSEVTTLESAAMNRKILSTGSVILFCDYLNQDTFKIEQLSWFLHSHVVRIVELRDEDPISEFISSIHRNSSASKIFIDSLMGQDIALCDPVFILKILKSVENTHPSHTGHLLKLLLPKLLLSRERAVSRSVANLASRKIELLLTMSMTEVNEQLVKEDLLGMIKKMVTLKLIKKHEALSSLLNKLCTQYYDISPLEFDQKRCVNPGYIKKLQINKTWFLSQLRKKCTNKETVQLLSRLSYEELISFLRSGDFCKVLFKECLRLGLNSVGTSESPLIRASVECLLDEVKKICDRIPQPHQVYNVQGRDASTSEVEFSSKLSALFHDSTFTDLLYEIIPSISFFVESLPHLPQLSDNNSETVVKFGVICLESINYLISNDTNFNINYIDLAIHCSEVVLKEKALCSILSLNTHISWLCSAVNSLYKLVEYLLPSKKCLPVIPKYGLQTSLENIETVSVGETCYQLYILVTWLYKSQGSRLTIPKFIFKPIKNTIISLSRLPLVNSYIVIPAQVWKSGWSPELVGPFHTQVPPLPIDFLQEVDILEEFIYRITLLGWTSRQQFEETWMCLLSVLCNNFDDKDALMLQYVIHASSLAVKAITALLVQTLYFPVPGQTNVSQLIHVSRSEPATPASIGVEKLKRIQHAIETKHLEENYLPKVLNIFKHPNLEKRFQHYSYSQMSVKYLLVATKTVEIEDNCQTAKIWEHKESLLESSGLDINSCLQFLLDYYTQLLKNQLTTPVRFLHEIVRSTVIISDLFTDKSQFNWMLEVFLELSKVHTVEDELLHQYLIIGICKAVAVLTPDLEIYENIKKTLVQYLKSSFLPSRMACLHGLLYILEGCKLSNISIGGISEEMQIILPCAVEYVQCNLNTNNEILKRSQEHTVLVWTLAFFLIENVDEIHLESTFVNNTMHTAFMVLLQQKPTNTLQTVLMKALERLVIFKKNITQNTGKQIMTLAMEKTKSENPYVSMLGIQLLLTYMYTDCSEHLKAVGSQTNPDHLVQTIEKISAIFEHIKRGYVFEVEILCHVLPDILNDFFSPADILTKVIGEFLSPQQPHPKLLSKVVFRVFERAIEEKQLPLLQDWVVFSLSNFTQSLSVGMATWCLTCFFISASSNEWLRLFFPYVQIRVGRYEYEDRKMLCIAGSDFYKNLTNEKQKETFIENFNKIKDQPDTLFSDLLSSL</sequence>
<dbReference type="InterPro" id="IPR048413">
    <property type="entry name" value="Htt_C-HEAT_rpt"/>
</dbReference>
<dbReference type="InterPro" id="IPR021133">
    <property type="entry name" value="HEAT_type_2"/>
</dbReference>
<evidence type="ECO:0000256" key="8">
    <source>
        <dbReference type="SAM" id="MobiDB-lite"/>
    </source>
</evidence>
<dbReference type="InterPro" id="IPR024613">
    <property type="entry name" value="Huntingtin_N_HEAT_rpt-2"/>
</dbReference>
<feature type="compositionally biased region" description="Basic and acidic residues" evidence="8">
    <location>
        <begin position="772"/>
        <end position="795"/>
    </location>
</feature>
<comment type="subcellular location">
    <subcellularLocation>
        <location evidence="3">Cytoplasm</location>
    </subcellularLocation>
    <subcellularLocation>
        <location evidence="2">Nucleus</location>
    </subcellularLocation>
</comment>
<dbReference type="PANTHER" id="PTHR10170">
    <property type="entry name" value="HUNTINGTON DISEASE PROTEIN"/>
    <property type="match status" value="1"/>
</dbReference>
<keyword evidence="5" id="KW-0963">Cytoplasm</keyword>
<organism evidence="9 10">
    <name type="scientific">Zophobas morio</name>
    <dbReference type="NCBI Taxonomy" id="2755281"/>
    <lineage>
        <taxon>Eukaryota</taxon>
        <taxon>Metazoa</taxon>
        <taxon>Ecdysozoa</taxon>
        <taxon>Arthropoda</taxon>
        <taxon>Hexapoda</taxon>
        <taxon>Insecta</taxon>
        <taxon>Pterygota</taxon>
        <taxon>Neoptera</taxon>
        <taxon>Endopterygota</taxon>
        <taxon>Coleoptera</taxon>
        <taxon>Polyphaga</taxon>
        <taxon>Cucujiformia</taxon>
        <taxon>Tenebrionidae</taxon>
        <taxon>Zophobas</taxon>
    </lineage>
</organism>
<dbReference type="Pfam" id="PF12372">
    <property type="entry name" value="Htt_N-HEAT"/>
    <property type="match status" value="1"/>
</dbReference>
<feature type="repeat" description="HEAT" evidence="7">
    <location>
        <begin position="61"/>
        <end position="98"/>
    </location>
</feature>
<dbReference type="GO" id="GO:0005634">
    <property type="term" value="C:nucleus"/>
    <property type="evidence" value="ECO:0007669"/>
    <property type="project" value="UniProtKB-SubCell"/>
</dbReference>
<dbReference type="GO" id="GO:0005737">
    <property type="term" value="C:cytoplasm"/>
    <property type="evidence" value="ECO:0007669"/>
    <property type="project" value="UniProtKB-SubCell"/>
</dbReference>
<dbReference type="Pfam" id="PF20925">
    <property type="entry name" value="Htt_bridge"/>
    <property type="match status" value="1"/>
</dbReference>
<reference evidence="9" key="1">
    <citation type="journal article" date="2023" name="G3 (Bethesda)">
        <title>Whole genome assemblies of Zophobas morio and Tenebrio molitor.</title>
        <authorList>
            <person name="Kaur S."/>
            <person name="Stinson S.A."/>
            <person name="diCenzo G.C."/>
        </authorList>
    </citation>
    <scope>NUCLEOTIDE SEQUENCE</scope>
    <source>
        <strain evidence="9">QUZm001</strain>
    </source>
</reference>
<gene>
    <name evidence="9" type="ORF">Zmor_025386</name>
</gene>
<evidence type="ECO:0000313" key="9">
    <source>
        <dbReference type="EMBL" id="KAJ3642623.1"/>
    </source>
</evidence>
<dbReference type="InterPro" id="IPR048412">
    <property type="entry name" value="Htt_bridge"/>
</dbReference>
<evidence type="ECO:0000256" key="3">
    <source>
        <dbReference type="ARBA" id="ARBA00004496"/>
    </source>
</evidence>
<dbReference type="SUPFAM" id="SSF48371">
    <property type="entry name" value="ARM repeat"/>
    <property type="match status" value="2"/>
</dbReference>
<dbReference type="InterPro" id="IPR011989">
    <property type="entry name" value="ARM-like"/>
</dbReference>
<dbReference type="InterPro" id="IPR000091">
    <property type="entry name" value="Huntingtin"/>
</dbReference>
<evidence type="ECO:0000256" key="6">
    <source>
        <dbReference type="ARBA" id="ARBA00023242"/>
    </source>
</evidence>
<proteinExistence type="inferred from homology"/>
<keyword evidence="10" id="KW-1185">Reference proteome</keyword>
<evidence type="ECO:0000256" key="5">
    <source>
        <dbReference type="ARBA" id="ARBA00022490"/>
    </source>
</evidence>
<evidence type="ECO:0000256" key="4">
    <source>
        <dbReference type="ARBA" id="ARBA00007153"/>
    </source>
</evidence>
<dbReference type="InterPro" id="IPR028426">
    <property type="entry name" value="Huntingtin_fam"/>
</dbReference>
<comment type="function">
    <text evidence="1">May play a role in microtubule-mediated transport or vesicle function.</text>
</comment>
<accession>A0AA38M3X2</accession>
<dbReference type="Proteomes" id="UP001168821">
    <property type="component" value="Unassembled WGS sequence"/>
</dbReference>
<dbReference type="PROSITE" id="PS50077">
    <property type="entry name" value="HEAT_REPEAT"/>
    <property type="match status" value="1"/>
</dbReference>
<feature type="region of interest" description="Disordered" evidence="8">
    <location>
        <begin position="769"/>
        <end position="795"/>
    </location>
</feature>
<evidence type="ECO:0000256" key="1">
    <source>
        <dbReference type="ARBA" id="ARBA00002907"/>
    </source>
</evidence>
<dbReference type="InterPro" id="IPR016024">
    <property type="entry name" value="ARM-type_fold"/>
</dbReference>
<name>A0AA38M3X2_9CUCU</name>
<comment type="similarity">
    <text evidence="4">Belongs to the huntingtin family.</text>
</comment>
<dbReference type="PRINTS" id="PR00375">
    <property type="entry name" value="HUNTINGTIN"/>
</dbReference>
<comment type="caution">
    <text evidence="9">The sequence shown here is derived from an EMBL/GenBank/DDBJ whole genome shotgun (WGS) entry which is preliminary data.</text>
</comment>
<evidence type="ECO:0000256" key="7">
    <source>
        <dbReference type="PROSITE-ProRule" id="PRU00103"/>
    </source>
</evidence>
<evidence type="ECO:0000256" key="2">
    <source>
        <dbReference type="ARBA" id="ARBA00004123"/>
    </source>
</evidence>
<protein>
    <recommendedName>
        <fullName evidence="11">Huntingtin</fullName>
    </recommendedName>
</protein>
<evidence type="ECO:0008006" key="11">
    <source>
        <dbReference type="Google" id="ProtNLM"/>
    </source>
</evidence>
<keyword evidence="6" id="KW-0539">Nucleus</keyword>
<dbReference type="Gene3D" id="1.25.10.10">
    <property type="entry name" value="Leucine-rich Repeat Variant"/>
    <property type="match status" value="1"/>
</dbReference>